<evidence type="ECO:0000256" key="4">
    <source>
        <dbReference type="ARBA" id="ARBA00023163"/>
    </source>
</evidence>
<dbReference type="PANTHER" id="PTHR30419:SF2">
    <property type="entry name" value="LYSR FAMILY TRANSCRIPTIONAL REGULATOR"/>
    <property type="match status" value="1"/>
</dbReference>
<dbReference type="FunFam" id="1.10.10.10:FF:000001">
    <property type="entry name" value="LysR family transcriptional regulator"/>
    <property type="match status" value="1"/>
</dbReference>
<dbReference type="STRING" id="1777138.AWB77_01441"/>
<dbReference type="Gene3D" id="3.40.190.290">
    <property type="match status" value="1"/>
</dbReference>
<dbReference type="Proteomes" id="UP000054903">
    <property type="component" value="Unassembled WGS sequence"/>
</dbReference>
<dbReference type="InterPro" id="IPR005119">
    <property type="entry name" value="LysR_subst-bd"/>
</dbReference>
<keyword evidence="2" id="KW-0805">Transcription regulation</keyword>
<keyword evidence="4" id="KW-0804">Transcription</keyword>
<organism evidence="6 7">
    <name type="scientific">Caballeronia fortuita</name>
    <dbReference type="NCBI Taxonomy" id="1777138"/>
    <lineage>
        <taxon>Bacteria</taxon>
        <taxon>Pseudomonadati</taxon>
        <taxon>Pseudomonadota</taxon>
        <taxon>Betaproteobacteria</taxon>
        <taxon>Burkholderiales</taxon>
        <taxon>Burkholderiaceae</taxon>
        <taxon>Caballeronia</taxon>
    </lineage>
</organism>
<dbReference type="PROSITE" id="PS50931">
    <property type="entry name" value="HTH_LYSR"/>
    <property type="match status" value="1"/>
</dbReference>
<evidence type="ECO:0000256" key="2">
    <source>
        <dbReference type="ARBA" id="ARBA00023015"/>
    </source>
</evidence>
<dbReference type="Pfam" id="PF03466">
    <property type="entry name" value="LysR_substrate"/>
    <property type="match status" value="1"/>
</dbReference>
<dbReference type="InterPro" id="IPR050950">
    <property type="entry name" value="HTH-type_LysR_regulators"/>
</dbReference>
<keyword evidence="7" id="KW-1185">Reference proteome</keyword>
<dbReference type="RefSeq" id="WP_061133731.1">
    <property type="nucleotide sequence ID" value="NZ_FCNX02000003.1"/>
</dbReference>
<name>A0A158A6S3_9BURK</name>
<dbReference type="GO" id="GO:0005829">
    <property type="term" value="C:cytosol"/>
    <property type="evidence" value="ECO:0007669"/>
    <property type="project" value="TreeGrafter"/>
</dbReference>
<dbReference type="SUPFAM" id="SSF46785">
    <property type="entry name" value="Winged helix' DNA-binding domain"/>
    <property type="match status" value="1"/>
</dbReference>
<keyword evidence="3" id="KW-0238">DNA-binding</keyword>
<dbReference type="SUPFAM" id="SSF53850">
    <property type="entry name" value="Periplasmic binding protein-like II"/>
    <property type="match status" value="1"/>
</dbReference>
<comment type="caution">
    <text evidence="6">The sequence shown here is derived from an EMBL/GenBank/DDBJ whole genome shotgun (WGS) entry which is preliminary data.</text>
</comment>
<dbReference type="InterPro" id="IPR000847">
    <property type="entry name" value="LysR_HTH_N"/>
</dbReference>
<reference evidence="6" key="1">
    <citation type="submission" date="2016-01" db="EMBL/GenBank/DDBJ databases">
        <authorList>
            <person name="Peeters C."/>
        </authorList>
    </citation>
    <scope>NUCLEOTIDE SEQUENCE</scope>
    <source>
        <strain evidence="6">LMG 29320</strain>
    </source>
</reference>
<dbReference type="GO" id="GO:0003700">
    <property type="term" value="F:DNA-binding transcription factor activity"/>
    <property type="evidence" value="ECO:0007669"/>
    <property type="project" value="InterPro"/>
</dbReference>
<protein>
    <submittedName>
        <fullName evidence="6">LysR family transcriptional regulator</fullName>
    </submittedName>
</protein>
<dbReference type="InterPro" id="IPR036388">
    <property type="entry name" value="WH-like_DNA-bd_sf"/>
</dbReference>
<gene>
    <name evidence="6" type="ORF">AWB77_01441</name>
</gene>
<evidence type="ECO:0000259" key="5">
    <source>
        <dbReference type="PROSITE" id="PS50931"/>
    </source>
</evidence>
<feature type="domain" description="HTH lysR-type" evidence="5">
    <location>
        <begin position="3"/>
        <end position="60"/>
    </location>
</feature>
<dbReference type="AlphaFoldDB" id="A0A158A6S3"/>
<proteinExistence type="inferred from homology"/>
<dbReference type="PANTHER" id="PTHR30419">
    <property type="entry name" value="HTH-TYPE TRANSCRIPTIONAL REGULATOR YBHD"/>
    <property type="match status" value="1"/>
</dbReference>
<evidence type="ECO:0000313" key="7">
    <source>
        <dbReference type="Proteomes" id="UP000054903"/>
    </source>
</evidence>
<dbReference type="OrthoDB" id="9785974at2"/>
<dbReference type="GO" id="GO:0003677">
    <property type="term" value="F:DNA binding"/>
    <property type="evidence" value="ECO:0007669"/>
    <property type="project" value="UniProtKB-KW"/>
</dbReference>
<comment type="similarity">
    <text evidence="1">Belongs to the LysR transcriptional regulatory family.</text>
</comment>
<dbReference type="Gene3D" id="1.10.10.10">
    <property type="entry name" value="Winged helix-like DNA-binding domain superfamily/Winged helix DNA-binding domain"/>
    <property type="match status" value="1"/>
</dbReference>
<sequence>MLPDIDSLALFVRAAELHSLTKAADASHIGAAAASRRIALLEHRFKTTLLERSPRGVELTPAGASLLAHAKALLAQLNGMEAEMSGHAMGKRGALRVLANTSCLTEFLPDDLATFTALHPDIRVVVQERWSPEIRTALLAGEADIGLVMEGIPTDGLDMRHYRSDRLAAVCLPQHELASAVDFSFADVLDYDLIALESGASMMRLLTEQAVTLEKPLRLQVQVRSFDVVCRMVQSGLGVGILPFEAAKSIADGLRLIVRPLPEEWAERPMLVCTKRDRVPNVPTTLLLEHLLASSSEKQAS</sequence>
<dbReference type="EMBL" id="FCNX02000003">
    <property type="protein sequence ID" value="SAK53532.1"/>
    <property type="molecule type" value="Genomic_DNA"/>
</dbReference>
<dbReference type="CDD" id="cd08421">
    <property type="entry name" value="PBP2_LTTR_like_1"/>
    <property type="match status" value="1"/>
</dbReference>
<evidence type="ECO:0000256" key="1">
    <source>
        <dbReference type="ARBA" id="ARBA00009437"/>
    </source>
</evidence>
<evidence type="ECO:0000256" key="3">
    <source>
        <dbReference type="ARBA" id="ARBA00023125"/>
    </source>
</evidence>
<evidence type="ECO:0000313" key="6">
    <source>
        <dbReference type="EMBL" id="SAK53532.1"/>
    </source>
</evidence>
<accession>A0A158A6S3</accession>
<dbReference type="Pfam" id="PF00126">
    <property type="entry name" value="HTH_1"/>
    <property type="match status" value="1"/>
</dbReference>
<dbReference type="InterPro" id="IPR036390">
    <property type="entry name" value="WH_DNA-bd_sf"/>
</dbReference>